<dbReference type="GeneID" id="64695831"/>
<organism evidence="2 3">
    <name type="scientific">Suillus discolor</name>
    <dbReference type="NCBI Taxonomy" id="1912936"/>
    <lineage>
        <taxon>Eukaryota</taxon>
        <taxon>Fungi</taxon>
        <taxon>Dikarya</taxon>
        <taxon>Basidiomycota</taxon>
        <taxon>Agaricomycotina</taxon>
        <taxon>Agaricomycetes</taxon>
        <taxon>Agaricomycetidae</taxon>
        <taxon>Boletales</taxon>
        <taxon>Suillineae</taxon>
        <taxon>Suillaceae</taxon>
        <taxon>Suillus</taxon>
    </lineage>
</organism>
<protein>
    <submittedName>
        <fullName evidence="2">Uncharacterized protein</fullName>
    </submittedName>
</protein>
<sequence length="291" mass="31954">MSDNADYWVDAGGKVFTFKFPATLDLNSQYNWTGPYFNLPRTGLDLAALKKMWAQFELRPLDAMATDKYPMEAIKCSGNTLDMLNVLFGEVEEARNAFLDKNAYPKDVPFWCQYPHGENQCFTIIVMSIPLLEDIPDPSHASVPRLKRMDIGKSDMMHSPSNARAAAMAGGGSGNDGEGSTQMNGHQHLSDLPDPLGLYTGFIAQFNLCDTKIVAPDVLPDASITTTTFADLCKGKCKAIDEAGDSGPSKKPVHVDDAADSAGEEVHEEEEEEDDLYGSMEDPKHMMDIED</sequence>
<proteinExistence type="predicted"/>
<feature type="compositionally biased region" description="Acidic residues" evidence="1">
    <location>
        <begin position="258"/>
        <end position="276"/>
    </location>
</feature>
<dbReference type="AlphaFoldDB" id="A0A9P7JUV8"/>
<gene>
    <name evidence="2" type="ORF">F5147DRAFT_652001</name>
</gene>
<keyword evidence="3" id="KW-1185">Reference proteome</keyword>
<accession>A0A9P7JUV8</accession>
<evidence type="ECO:0000256" key="1">
    <source>
        <dbReference type="SAM" id="MobiDB-lite"/>
    </source>
</evidence>
<reference evidence="2" key="1">
    <citation type="journal article" date="2020" name="New Phytol.">
        <title>Comparative genomics reveals dynamic genome evolution in host specialist ectomycorrhizal fungi.</title>
        <authorList>
            <person name="Lofgren L.A."/>
            <person name="Nguyen N.H."/>
            <person name="Vilgalys R."/>
            <person name="Ruytinx J."/>
            <person name="Liao H.L."/>
            <person name="Branco S."/>
            <person name="Kuo A."/>
            <person name="LaButti K."/>
            <person name="Lipzen A."/>
            <person name="Andreopoulos W."/>
            <person name="Pangilinan J."/>
            <person name="Riley R."/>
            <person name="Hundley H."/>
            <person name="Na H."/>
            <person name="Barry K."/>
            <person name="Grigoriev I.V."/>
            <person name="Stajich J.E."/>
            <person name="Kennedy P.G."/>
        </authorList>
    </citation>
    <scope>NUCLEOTIDE SEQUENCE</scope>
    <source>
        <strain evidence="2">FC423</strain>
    </source>
</reference>
<comment type="caution">
    <text evidence="2">The sequence shown here is derived from an EMBL/GenBank/DDBJ whole genome shotgun (WGS) entry which is preliminary data.</text>
</comment>
<name>A0A9P7JUV8_9AGAM</name>
<feature type="compositionally biased region" description="Basic and acidic residues" evidence="1">
    <location>
        <begin position="281"/>
        <end position="291"/>
    </location>
</feature>
<feature type="region of interest" description="Disordered" evidence="1">
    <location>
        <begin position="163"/>
        <end position="189"/>
    </location>
</feature>
<feature type="region of interest" description="Disordered" evidence="1">
    <location>
        <begin position="241"/>
        <end position="291"/>
    </location>
</feature>
<dbReference type="OrthoDB" id="2690420at2759"/>
<dbReference type="EMBL" id="JABBWM010000021">
    <property type="protein sequence ID" value="KAG2110390.1"/>
    <property type="molecule type" value="Genomic_DNA"/>
</dbReference>
<dbReference type="RefSeq" id="XP_041294068.1">
    <property type="nucleotide sequence ID" value="XM_041433572.1"/>
</dbReference>
<evidence type="ECO:0000313" key="3">
    <source>
        <dbReference type="Proteomes" id="UP000823399"/>
    </source>
</evidence>
<dbReference type="Proteomes" id="UP000823399">
    <property type="component" value="Unassembled WGS sequence"/>
</dbReference>
<evidence type="ECO:0000313" key="2">
    <source>
        <dbReference type="EMBL" id="KAG2110390.1"/>
    </source>
</evidence>